<keyword evidence="4" id="KW-1185">Reference proteome</keyword>
<evidence type="ECO:0008006" key="5">
    <source>
        <dbReference type="Google" id="ProtNLM"/>
    </source>
</evidence>
<gene>
    <name evidence="3" type="ORF">P5G52_13070</name>
</gene>
<sequence>MPKLPSLLALAAITALLAGCASTPDDEPAAAPTAAAKTASASPSAPKPSATPVATSAAAPPSTPAVESAAPEAPATVPAAPAVAPPTAAPVETPAVPVVPKAPTAATTMEADPMPVVPVGVIVTPEPEYGMVNASVTQGASFTINGGGYQPGQQIIINFGIAQSDGMVMDEQSAIADAAGNYSFTITVGTDLAPGTYAVLTYSGAAPGGPEREASKRFAIIEVTAP</sequence>
<dbReference type="Proteomes" id="UP001174209">
    <property type="component" value="Unassembled WGS sequence"/>
</dbReference>
<name>A0ABT8K307_9MICC</name>
<evidence type="ECO:0000256" key="2">
    <source>
        <dbReference type="SAM" id="SignalP"/>
    </source>
</evidence>
<dbReference type="EMBL" id="JAROCG010000001">
    <property type="protein sequence ID" value="MDN4611795.1"/>
    <property type="molecule type" value="Genomic_DNA"/>
</dbReference>
<feature type="signal peptide" evidence="2">
    <location>
        <begin position="1"/>
        <end position="18"/>
    </location>
</feature>
<feature type="chain" id="PRO_5046155948" description="Bacterial spore germination immunoglobulin-like domain-containing protein" evidence="2">
    <location>
        <begin position="19"/>
        <end position="226"/>
    </location>
</feature>
<comment type="caution">
    <text evidence="3">The sequence shown here is derived from an EMBL/GenBank/DDBJ whole genome shotgun (WGS) entry which is preliminary data.</text>
</comment>
<feature type="region of interest" description="Disordered" evidence="1">
    <location>
        <begin position="22"/>
        <end position="89"/>
    </location>
</feature>
<proteinExistence type="predicted"/>
<evidence type="ECO:0000256" key="1">
    <source>
        <dbReference type="SAM" id="MobiDB-lite"/>
    </source>
</evidence>
<feature type="compositionally biased region" description="Low complexity" evidence="1">
    <location>
        <begin position="22"/>
        <end position="82"/>
    </location>
</feature>
<protein>
    <recommendedName>
        <fullName evidence="5">Bacterial spore germination immunoglobulin-like domain-containing protein</fullName>
    </recommendedName>
</protein>
<accession>A0ABT8K307</accession>
<dbReference type="RefSeq" id="WP_301228010.1">
    <property type="nucleotide sequence ID" value="NZ_JAROCG010000001.1"/>
</dbReference>
<dbReference type="PROSITE" id="PS51257">
    <property type="entry name" value="PROKAR_LIPOPROTEIN"/>
    <property type="match status" value="1"/>
</dbReference>
<evidence type="ECO:0000313" key="3">
    <source>
        <dbReference type="EMBL" id="MDN4611795.1"/>
    </source>
</evidence>
<evidence type="ECO:0000313" key="4">
    <source>
        <dbReference type="Proteomes" id="UP001174209"/>
    </source>
</evidence>
<organism evidence="3 4">
    <name type="scientific">Arthrobacter burdickii</name>
    <dbReference type="NCBI Taxonomy" id="3035920"/>
    <lineage>
        <taxon>Bacteria</taxon>
        <taxon>Bacillati</taxon>
        <taxon>Actinomycetota</taxon>
        <taxon>Actinomycetes</taxon>
        <taxon>Micrococcales</taxon>
        <taxon>Micrococcaceae</taxon>
        <taxon>Arthrobacter</taxon>
    </lineage>
</organism>
<reference evidence="3" key="1">
    <citation type="submission" date="2023-06" db="EMBL/GenBank/DDBJ databases">
        <title>MT1 and MT2 Draft Genomes of Novel Species.</title>
        <authorList>
            <person name="Venkateswaran K."/>
        </authorList>
    </citation>
    <scope>NUCLEOTIDE SEQUENCE</scope>
    <source>
        <strain evidence="3">IIF3SC-B10</strain>
    </source>
</reference>
<keyword evidence="2" id="KW-0732">Signal</keyword>